<dbReference type="GO" id="GO:0016616">
    <property type="term" value="F:oxidoreductase activity, acting on the CH-OH group of donors, NAD or NADP as acceptor"/>
    <property type="evidence" value="ECO:0007669"/>
    <property type="project" value="TreeGrafter"/>
</dbReference>
<dbReference type="PRINTS" id="PR00081">
    <property type="entry name" value="GDHRDH"/>
</dbReference>
<dbReference type="Gene3D" id="3.40.50.720">
    <property type="entry name" value="NAD(P)-binding Rossmann-like Domain"/>
    <property type="match status" value="1"/>
</dbReference>
<organism evidence="2 3">
    <name type="scientific">Candidatus Abyssobacteria bacterium SURF_17</name>
    <dbReference type="NCBI Taxonomy" id="2093361"/>
    <lineage>
        <taxon>Bacteria</taxon>
        <taxon>Pseudomonadati</taxon>
        <taxon>Candidatus Hydrogenedentota</taxon>
        <taxon>Candidatus Abyssobacteria</taxon>
    </lineage>
</organism>
<dbReference type="InterPro" id="IPR020904">
    <property type="entry name" value="Sc_DH/Rdtase_CS"/>
</dbReference>
<name>A0A419F010_9BACT</name>
<dbReference type="PANTHER" id="PTHR42760">
    <property type="entry name" value="SHORT-CHAIN DEHYDROGENASES/REDUCTASES FAMILY MEMBER"/>
    <property type="match status" value="1"/>
</dbReference>
<sequence>MCQRLKDKVAIVVGAGSAPGEGMGNGRATAILFAREGARVMLVDYRLDSAQETKKIIDKEGGESFAFRADVTKSEDCRHMADTCVQTYGRIDILHNNVGIGEGGGPVELSEEDWDRVLNTNLKGMFLTCKHVLPYMAKQGSGAIINISSLAAIRCQVYPYVSYTASKAGVNGFTRDVAMQYAHQGIRVNCIMPGFINTPMAIETIIDRTGMDRADLIRMRDSAVPMNHMGDAWDVAYAALFLASDEAKFITGIAIPVDGGQGLKS</sequence>
<comment type="similarity">
    <text evidence="1">Belongs to the short-chain dehydrogenases/reductases (SDR) family.</text>
</comment>
<dbReference type="InterPro" id="IPR002347">
    <property type="entry name" value="SDR_fam"/>
</dbReference>
<dbReference type="SUPFAM" id="SSF51735">
    <property type="entry name" value="NAD(P)-binding Rossmann-fold domains"/>
    <property type="match status" value="1"/>
</dbReference>
<comment type="caution">
    <text evidence="2">The sequence shown here is derived from an EMBL/GenBank/DDBJ whole genome shotgun (WGS) entry which is preliminary data.</text>
</comment>
<evidence type="ECO:0000313" key="3">
    <source>
        <dbReference type="Proteomes" id="UP000285961"/>
    </source>
</evidence>
<dbReference type="Proteomes" id="UP000285961">
    <property type="component" value="Unassembled WGS sequence"/>
</dbReference>
<protein>
    <submittedName>
        <fullName evidence="2">SDR family oxidoreductase</fullName>
    </submittedName>
</protein>
<accession>A0A419F010</accession>
<evidence type="ECO:0000256" key="1">
    <source>
        <dbReference type="ARBA" id="ARBA00006484"/>
    </source>
</evidence>
<evidence type="ECO:0000313" key="2">
    <source>
        <dbReference type="EMBL" id="RJP71086.1"/>
    </source>
</evidence>
<dbReference type="NCBIfam" id="NF005559">
    <property type="entry name" value="PRK07231.1"/>
    <property type="match status" value="1"/>
</dbReference>
<dbReference type="PRINTS" id="PR00080">
    <property type="entry name" value="SDRFAMILY"/>
</dbReference>
<dbReference type="GO" id="GO:0006633">
    <property type="term" value="P:fatty acid biosynthetic process"/>
    <property type="evidence" value="ECO:0007669"/>
    <property type="project" value="TreeGrafter"/>
</dbReference>
<dbReference type="InterPro" id="IPR036291">
    <property type="entry name" value="NAD(P)-bd_dom_sf"/>
</dbReference>
<reference evidence="2 3" key="1">
    <citation type="journal article" date="2017" name="ISME J.">
        <title>Energy and carbon metabolisms in a deep terrestrial subsurface fluid microbial community.</title>
        <authorList>
            <person name="Momper L."/>
            <person name="Jungbluth S.P."/>
            <person name="Lee M.D."/>
            <person name="Amend J.P."/>
        </authorList>
    </citation>
    <scope>NUCLEOTIDE SEQUENCE [LARGE SCALE GENOMIC DNA]</scope>
    <source>
        <strain evidence="2">SURF_17</strain>
    </source>
</reference>
<dbReference type="FunFam" id="3.40.50.720:FF:000084">
    <property type="entry name" value="Short-chain dehydrogenase reductase"/>
    <property type="match status" value="1"/>
</dbReference>
<gene>
    <name evidence="2" type="ORF">C4532_08045</name>
</gene>
<dbReference type="CDD" id="cd05233">
    <property type="entry name" value="SDR_c"/>
    <property type="match status" value="1"/>
</dbReference>
<dbReference type="AlphaFoldDB" id="A0A419F010"/>
<dbReference type="EMBL" id="QZKI01000062">
    <property type="protein sequence ID" value="RJP71086.1"/>
    <property type="molecule type" value="Genomic_DNA"/>
</dbReference>
<dbReference type="GO" id="GO:0048038">
    <property type="term" value="F:quinone binding"/>
    <property type="evidence" value="ECO:0007669"/>
    <property type="project" value="TreeGrafter"/>
</dbReference>
<dbReference type="PANTHER" id="PTHR42760:SF122">
    <property type="entry name" value="NAD(P)-BINDING PROTEIN"/>
    <property type="match status" value="1"/>
</dbReference>
<proteinExistence type="inferred from homology"/>
<dbReference type="PROSITE" id="PS00061">
    <property type="entry name" value="ADH_SHORT"/>
    <property type="match status" value="1"/>
</dbReference>
<dbReference type="Pfam" id="PF13561">
    <property type="entry name" value="adh_short_C2"/>
    <property type="match status" value="1"/>
</dbReference>